<dbReference type="InterPro" id="IPR001647">
    <property type="entry name" value="HTH_TetR"/>
</dbReference>
<protein>
    <submittedName>
        <fullName evidence="4">TetR/AcrR family transcriptional regulator</fullName>
    </submittedName>
</protein>
<dbReference type="SUPFAM" id="SSF48498">
    <property type="entry name" value="Tetracyclin repressor-like, C-terminal domain"/>
    <property type="match status" value="1"/>
</dbReference>
<name>A0ABN1TLZ4_9ACTN</name>
<dbReference type="SUPFAM" id="SSF46689">
    <property type="entry name" value="Homeodomain-like"/>
    <property type="match status" value="1"/>
</dbReference>
<dbReference type="InterPro" id="IPR049397">
    <property type="entry name" value="EthR_C"/>
</dbReference>
<keyword evidence="5" id="KW-1185">Reference proteome</keyword>
<evidence type="ECO:0000259" key="3">
    <source>
        <dbReference type="PROSITE" id="PS50977"/>
    </source>
</evidence>
<dbReference type="PANTHER" id="PTHR30055:SF184">
    <property type="entry name" value="HTH-TYPE TRANSCRIPTIONAL REGULATOR ETHR"/>
    <property type="match status" value="1"/>
</dbReference>
<accession>A0ABN1TLZ4</accession>
<evidence type="ECO:0000313" key="4">
    <source>
        <dbReference type="EMBL" id="GAA1091620.1"/>
    </source>
</evidence>
<dbReference type="PANTHER" id="PTHR30055">
    <property type="entry name" value="HTH-TYPE TRANSCRIPTIONAL REGULATOR RUTR"/>
    <property type="match status" value="1"/>
</dbReference>
<gene>
    <name evidence="4" type="ORF">GCM10009668_03030</name>
</gene>
<dbReference type="Pfam" id="PF21313">
    <property type="entry name" value="EthR_C"/>
    <property type="match status" value="1"/>
</dbReference>
<feature type="DNA-binding region" description="H-T-H motif" evidence="2">
    <location>
        <begin position="37"/>
        <end position="56"/>
    </location>
</feature>
<evidence type="ECO:0000256" key="2">
    <source>
        <dbReference type="PROSITE-ProRule" id="PRU00335"/>
    </source>
</evidence>
<dbReference type="RefSeq" id="WP_343990626.1">
    <property type="nucleotide sequence ID" value="NZ_BAAALG010000001.1"/>
</dbReference>
<comment type="caution">
    <text evidence="4">The sequence shown here is derived from an EMBL/GenBank/DDBJ whole genome shotgun (WGS) entry which is preliminary data.</text>
</comment>
<dbReference type="InterPro" id="IPR009057">
    <property type="entry name" value="Homeodomain-like_sf"/>
</dbReference>
<dbReference type="InterPro" id="IPR050109">
    <property type="entry name" value="HTH-type_TetR-like_transc_reg"/>
</dbReference>
<organism evidence="4 5">
    <name type="scientific">Nocardioides dubius</name>
    <dbReference type="NCBI Taxonomy" id="317019"/>
    <lineage>
        <taxon>Bacteria</taxon>
        <taxon>Bacillati</taxon>
        <taxon>Actinomycetota</taxon>
        <taxon>Actinomycetes</taxon>
        <taxon>Propionibacteriales</taxon>
        <taxon>Nocardioidaceae</taxon>
        <taxon>Nocardioides</taxon>
    </lineage>
</organism>
<dbReference type="PROSITE" id="PS50977">
    <property type="entry name" value="HTH_TETR_2"/>
    <property type="match status" value="1"/>
</dbReference>
<reference evidence="4 5" key="1">
    <citation type="journal article" date="2019" name="Int. J. Syst. Evol. Microbiol.">
        <title>The Global Catalogue of Microorganisms (GCM) 10K type strain sequencing project: providing services to taxonomists for standard genome sequencing and annotation.</title>
        <authorList>
            <consortium name="The Broad Institute Genomics Platform"/>
            <consortium name="The Broad Institute Genome Sequencing Center for Infectious Disease"/>
            <person name="Wu L."/>
            <person name="Ma J."/>
        </authorList>
    </citation>
    <scope>NUCLEOTIDE SEQUENCE [LARGE SCALE GENOMIC DNA]</scope>
    <source>
        <strain evidence="4 5">JCM 13008</strain>
    </source>
</reference>
<evidence type="ECO:0000256" key="1">
    <source>
        <dbReference type="ARBA" id="ARBA00023125"/>
    </source>
</evidence>
<dbReference type="Proteomes" id="UP001501581">
    <property type="component" value="Unassembled WGS sequence"/>
</dbReference>
<sequence>MSRLDRRGPGRGDERRAALLLALDELLREAPSLESINVAEVSRRAGVTRSAFYFYFESKAMAVMALLEEMYDDAANETDRLVEAEGEPEPRIHQVISHLFDMVDRRPYAYRVLLEARATSATLREDWDQGRAGFAQQIATMITNERATAKAPDGADADALASVLLELNDRSIERYALGHGPARAAHIDALTSIWVRTIYGGQR</sequence>
<dbReference type="Gene3D" id="1.10.357.10">
    <property type="entry name" value="Tetracycline Repressor, domain 2"/>
    <property type="match status" value="1"/>
</dbReference>
<dbReference type="InterPro" id="IPR036271">
    <property type="entry name" value="Tet_transcr_reg_TetR-rel_C_sf"/>
</dbReference>
<evidence type="ECO:0000313" key="5">
    <source>
        <dbReference type="Proteomes" id="UP001501581"/>
    </source>
</evidence>
<keyword evidence="1 2" id="KW-0238">DNA-binding</keyword>
<dbReference type="EMBL" id="BAAALG010000001">
    <property type="protein sequence ID" value="GAA1091620.1"/>
    <property type="molecule type" value="Genomic_DNA"/>
</dbReference>
<dbReference type="Gene3D" id="1.10.10.60">
    <property type="entry name" value="Homeodomain-like"/>
    <property type="match status" value="1"/>
</dbReference>
<dbReference type="Pfam" id="PF00440">
    <property type="entry name" value="TetR_N"/>
    <property type="match status" value="1"/>
</dbReference>
<proteinExistence type="predicted"/>
<feature type="domain" description="HTH tetR-type" evidence="3">
    <location>
        <begin position="13"/>
        <end position="74"/>
    </location>
</feature>